<evidence type="ECO:0000256" key="1">
    <source>
        <dbReference type="ARBA" id="ARBA00004141"/>
    </source>
</evidence>
<evidence type="ECO:0000313" key="6">
    <source>
        <dbReference type="EMBL" id="PWK16339.1"/>
    </source>
</evidence>
<evidence type="ECO:0000313" key="7">
    <source>
        <dbReference type="Proteomes" id="UP000245634"/>
    </source>
</evidence>
<keyword evidence="2 5" id="KW-0812">Transmembrane</keyword>
<dbReference type="AlphaFoldDB" id="A0A316DGH4"/>
<comment type="caution">
    <text evidence="6">The sequence shown here is derived from an EMBL/GenBank/DDBJ whole genome shotgun (WGS) entry which is preliminary data.</text>
</comment>
<reference evidence="6 7" key="1">
    <citation type="submission" date="2018-05" db="EMBL/GenBank/DDBJ databases">
        <title>Genomic Encyclopedia of Type Strains, Phase IV (KMG-IV): sequencing the most valuable type-strain genomes for metagenomic binning, comparative biology and taxonomic classification.</title>
        <authorList>
            <person name="Goeker M."/>
        </authorList>
    </citation>
    <scope>NUCLEOTIDE SEQUENCE [LARGE SCALE GENOMIC DNA]</scope>
    <source>
        <strain evidence="6 7">DSM 18773</strain>
    </source>
</reference>
<keyword evidence="3 5" id="KW-1133">Transmembrane helix</keyword>
<evidence type="ECO:0000256" key="4">
    <source>
        <dbReference type="ARBA" id="ARBA00023136"/>
    </source>
</evidence>
<dbReference type="Pfam" id="PF09685">
    <property type="entry name" value="MamF_MmsF"/>
    <property type="match status" value="1"/>
</dbReference>
<accession>A0A316DGH4</accession>
<evidence type="ECO:0000256" key="2">
    <source>
        <dbReference type="ARBA" id="ARBA00022692"/>
    </source>
</evidence>
<dbReference type="EMBL" id="QGGL01000001">
    <property type="protein sequence ID" value="PWK16339.1"/>
    <property type="molecule type" value="Genomic_DNA"/>
</dbReference>
<name>A0A316DGH4_9BACL</name>
<dbReference type="Proteomes" id="UP000245634">
    <property type="component" value="Unassembled WGS sequence"/>
</dbReference>
<feature type="transmembrane region" description="Helical" evidence="5">
    <location>
        <begin position="20"/>
        <end position="40"/>
    </location>
</feature>
<feature type="transmembrane region" description="Helical" evidence="5">
    <location>
        <begin position="61"/>
        <end position="94"/>
    </location>
</feature>
<organism evidence="6 7">
    <name type="scientific">Tumebacillus permanentifrigoris</name>
    <dbReference type="NCBI Taxonomy" id="378543"/>
    <lineage>
        <taxon>Bacteria</taxon>
        <taxon>Bacillati</taxon>
        <taxon>Bacillota</taxon>
        <taxon>Bacilli</taxon>
        <taxon>Bacillales</taxon>
        <taxon>Alicyclobacillaceae</taxon>
        <taxon>Tumebacillus</taxon>
    </lineage>
</organism>
<comment type="subcellular location">
    <subcellularLocation>
        <location evidence="1">Membrane</location>
        <topology evidence="1">Multi-pass membrane protein</topology>
    </subcellularLocation>
</comment>
<keyword evidence="4 5" id="KW-0472">Membrane</keyword>
<gene>
    <name evidence="6" type="ORF">C7459_101203</name>
</gene>
<proteinExistence type="predicted"/>
<dbReference type="RefSeq" id="WP_211320315.1">
    <property type="nucleotide sequence ID" value="NZ_QGGL01000001.1"/>
</dbReference>
<keyword evidence="7" id="KW-1185">Reference proteome</keyword>
<evidence type="ECO:0008006" key="8">
    <source>
        <dbReference type="Google" id="ProtNLM"/>
    </source>
</evidence>
<protein>
    <recommendedName>
        <fullName evidence="8">Tic20 family protein</fullName>
    </recommendedName>
</protein>
<evidence type="ECO:0000256" key="3">
    <source>
        <dbReference type="ARBA" id="ARBA00022989"/>
    </source>
</evidence>
<sequence>MHETNQEARTFGMLCHLAALAGYVIPFGNIIGPLIFWLLKRDQHPFVDQQGKEALNFQISVILYLIVAGILCIIFIGLLLLPIIGVASLVFIIIAGVRANSGESYRYPLTIRFIK</sequence>
<dbReference type="InterPro" id="IPR019109">
    <property type="entry name" value="MamF_MmsF"/>
</dbReference>
<evidence type="ECO:0000256" key="5">
    <source>
        <dbReference type="SAM" id="Phobius"/>
    </source>
</evidence>